<gene>
    <name evidence="6" type="ORF">HDIA_4460</name>
</gene>
<name>A0A2C9DE06_9HYPH</name>
<evidence type="ECO:0000256" key="2">
    <source>
        <dbReference type="SAM" id="Coils"/>
    </source>
</evidence>
<dbReference type="Gene3D" id="3.30.1950.10">
    <property type="entry name" value="wza like domain"/>
    <property type="match status" value="1"/>
</dbReference>
<dbReference type="InterPro" id="IPR049712">
    <property type="entry name" value="Poly_export"/>
</dbReference>
<keyword evidence="7" id="KW-1185">Reference proteome</keyword>
<protein>
    <submittedName>
        <fullName evidence="6">Type I secretion membrane fusion protein, HlyD family</fullName>
    </submittedName>
</protein>
<feature type="signal peptide" evidence="3">
    <location>
        <begin position="1"/>
        <end position="32"/>
    </location>
</feature>
<dbReference type="Pfam" id="PF02563">
    <property type="entry name" value="Poly_export"/>
    <property type="match status" value="1"/>
</dbReference>
<evidence type="ECO:0000259" key="5">
    <source>
        <dbReference type="Pfam" id="PF25994"/>
    </source>
</evidence>
<reference evidence="7" key="1">
    <citation type="submission" date="2017-09" db="EMBL/GenBank/DDBJ databases">
        <title>Genome sequence of Nannocystis excedens DSM 71.</title>
        <authorList>
            <person name="Blom J."/>
        </authorList>
    </citation>
    <scope>NUCLEOTIDE SEQUENCE [LARGE SCALE GENOMIC DNA]</scope>
    <source>
        <strain evidence="7">type strain: E19</strain>
    </source>
</reference>
<evidence type="ECO:0000256" key="1">
    <source>
        <dbReference type="ARBA" id="ARBA00022729"/>
    </source>
</evidence>
<dbReference type="PANTHER" id="PTHR33619:SF3">
    <property type="entry name" value="POLYSACCHARIDE EXPORT PROTEIN GFCE-RELATED"/>
    <property type="match status" value="1"/>
</dbReference>
<sequence>MPLPRSSKISRTIVSTAVAVMSLIGSNAGAMAGEYKLQTGDTIEFGIVGYPELSRRSVVDLDGTVVMPVIGNIEARDLSLSELRTKAAAKLNSKSIPMPKADGSDNWIVFNPDQLLLDVAEYRPFFISGDVNTPGPQTFRPGMTVRQAVTSAGDYQMKRVRVDNPYMLLAQMKGEFDSFSAQVDASVLKIARIQAQLDDKSSFDVPGQKKAQLPPNSLAGQLSHLEQSQMTALDSDLKKEKAALELSIQKAGRRMDLLERQQDTDRQGMKEDVDELKRVKDLFDKGLIPITRVNDAQRSVLLSSTRDLQTSAQVAQLELEQVQLDRSREKLDEQRRIDLMKELQIEKVNLAQTRAKLESVISQMTYVDALRSDMAAGRTQKPKITITRRVDGKSTEVDGDEDTEVMPGDVISVDLGLNDLDKAGLELPSAVAKP</sequence>
<organism evidence="6 7">
    <name type="scientific">Hartmannibacter diazotrophicus</name>
    <dbReference type="NCBI Taxonomy" id="1482074"/>
    <lineage>
        <taxon>Bacteria</taxon>
        <taxon>Pseudomonadati</taxon>
        <taxon>Pseudomonadota</taxon>
        <taxon>Alphaproteobacteria</taxon>
        <taxon>Hyphomicrobiales</taxon>
        <taxon>Pleomorphomonadaceae</taxon>
        <taxon>Hartmannibacter</taxon>
    </lineage>
</organism>
<evidence type="ECO:0000256" key="3">
    <source>
        <dbReference type="SAM" id="SignalP"/>
    </source>
</evidence>
<evidence type="ECO:0000313" key="6">
    <source>
        <dbReference type="EMBL" id="SON58001.1"/>
    </source>
</evidence>
<keyword evidence="2" id="KW-0175">Coiled coil</keyword>
<accession>A0A2C9DE06</accession>
<dbReference type="GO" id="GO:0015159">
    <property type="term" value="F:polysaccharide transmembrane transporter activity"/>
    <property type="evidence" value="ECO:0007669"/>
    <property type="project" value="InterPro"/>
</dbReference>
<dbReference type="RefSeq" id="WP_157775785.1">
    <property type="nucleotide sequence ID" value="NZ_LT960614.1"/>
</dbReference>
<feature type="domain" description="Polysaccharide export protein N-terminal" evidence="4">
    <location>
        <begin position="33"/>
        <end position="95"/>
    </location>
</feature>
<dbReference type="Gene3D" id="3.10.560.10">
    <property type="entry name" value="Outer membrane lipoprotein wza domain like"/>
    <property type="match status" value="1"/>
</dbReference>
<dbReference type="AlphaFoldDB" id="A0A2C9DE06"/>
<proteinExistence type="predicted"/>
<dbReference type="PANTHER" id="PTHR33619">
    <property type="entry name" value="POLYSACCHARIDE EXPORT PROTEIN GFCE-RELATED"/>
    <property type="match status" value="1"/>
</dbReference>
<dbReference type="InterPro" id="IPR003715">
    <property type="entry name" value="Poly_export_N"/>
</dbReference>
<evidence type="ECO:0000259" key="4">
    <source>
        <dbReference type="Pfam" id="PF02563"/>
    </source>
</evidence>
<dbReference type="InterPro" id="IPR058781">
    <property type="entry name" value="HH_AprE-like"/>
</dbReference>
<dbReference type="Pfam" id="PF25994">
    <property type="entry name" value="HH_AprE"/>
    <property type="match status" value="1"/>
</dbReference>
<dbReference type="KEGG" id="hdi:HDIA_4460"/>
<dbReference type="OrthoDB" id="9798876at2"/>
<feature type="coiled-coil region" evidence="2">
    <location>
        <begin position="314"/>
        <end position="360"/>
    </location>
</feature>
<feature type="chain" id="PRO_5012338468" evidence="3">
    <location>
        <begin position="33"/>
        <end position="434"/>
    </location>
</feature>
<keyword evidence="1 3" id="KW-0732">Signal</keyword>
<evidence type="ECO:0000313" key="7">
    <source>
        <dbReference type="Proteomes" id="UP000223606"/>
    </source>
</evidence>
<feature type="domain" description="AprE-like long alpha-helical hairpin" evidence="5">
    <location>
        <begin position="174"/>
        <end position="359"/>
    </location>
</feature>
<dbReference type="EMBL" id="LT960614">
    <property type="protein sequence ID" value="SON58001.1"/>
    <property type="molecule type" value="Genomic_DNA"/>
</dbReference>
<dbReference type="Proteomes" id="UP000223606">
    <property type="component" value="Chromosome 1"/>
</dbReference>